<dbReference type="InterPro" id="IPR029063">
    <property type="entry name" value="SAM-dependent_MTases_sf"/>
</dbReference>
<dbReference type="GO" id="GO:0043527">
    <property type="term" value="C:tRNA methyltransferase complex"/>
    <property type="evidence" value="ECO:0007669"/>
    <property type="project" value="TreeGrafter"/>
</dbReference>
<feature type="binding site" evidence="7">
    <location>
        <begin position="197"/>
        <end position="200"/>
    </location>
    <ligand>
        <name>substrate</name>
    </ligand>
</feature>
<dbReference type="NCBIfam" id="TIGR00091">
    <property type="entry name" value="tRNA (guanosine(46)-N7)-methyltransferase TrmB"/>
    <property type="match status" value="1"/>
</dbReference>
<reference evidence="8" key="1">
    <citation type="submission" date="2020-04" db="EMBL/GenBank/DDBJ databases">
        <authorList>
            <person name="Zhang T."/>
        </authorList>
    </citation>
    <scope>NUCLEOTIDE SEQUENCE</scope>
    <source>
        <strain evidence="8">HKST-UBA11</strain>
    </source>
</reference>
<dbReference type="NCBIfam" id="NF001080">
    <property type="entry name" value="PRK00121.2-2"/>
    <property type="match status" value="1"/>
</dbReference>
<dbReference type="Pfam" id="PF02390">
    <property type="entry name" value="Methyltransf_4"/>
    <property type="match status" value="1"/>
</dbReference>
<comment type="similarity">
    <text evidence="7">Belongs to the class I-like SAM-binding methyltransferase superfamily. TrmB family.</text>
</comment>
<evidence type="ECO:0000256" key="5">
    <source>
        <dbReference type="ARBA" id="ARBA00022691"/>
    </source>
</evidence>
<feature type="binding site" evidence="7">
    <location>
        <position position="46"/>
    </location>
    <ligand>
        <name>S-adenosyl-L-methionine</name>
        <dbReference type="ChEBI" id="CHEBI:59789"/>
    </ligand>
</feature>
<proteinExistence type="inferred from homology"/>
<feature type="binding site" evidence="7">
    <location>
        <position position="156"/>
    </location>
    <ligand>
        <name>substrate</name>
    </ligand>
</feature>
<dbReference type="InterPro" id="IPR003358">
    <property type="entry name" value="tRNA_(Gua-N-7)_MeTrfase_Trmb"/>
</dbReference>
<keyword evidence="6 7" id="KW-0819">tRNA processing</keyword>
<accession>A0A955L8H8</accession>
<evidence type="ECO:0000256" key="3">
    <source>
        <dbReference type="ARBA" id="ARBA00022603"/>
    </source>
</evidence>
<comment type="pathway">
    <text evidence="7">tRNA modification; N(7)-methylguanine-tRNA biosynthesis.</text>
</comment>
<dbReference type="Gene3D" id="3.40.50.150">
    <property type="entry name" value="Vaccinia Virus protein VP39"/>
    <property type="match status" value="1"/>
</dbReference>
<comment type="caution">
    <text evidence="7">Lacks conserved residue(s) required for the propagation of feature annotation.</text>
</comment>
<evidence type="ECO:0000313" key="9">
    <source>
        <dbReference type="Proteomes" id="UP000754563"/>
    </source>
</evidence>
<dbReference type="GO" id="GO:0008176">
    <property type="term" value="F:tRNA (guanine(46)-N7)-methyltransferase activity"/>
    <property type="evidence" value="ECO:0007669"/>
    <property type="project" value="UniProtKB-UniRule"/>
</dbReference>
<dbReference type="PANTHER" id="PTHR23417:SF14">
    <property type="entry name" value="PENTACOTRIPEPTIDE-REPEAT REGION OF PRORP DOMAIN-CONTAINING PROTEIN"/>
    <property type="match status" value="1"/>
</dbReference>
<dbReference type="SUPFAM" id="SSF53335">
    <property type="entry name" value="S-adenosyl-L-methionine-dependent methyltransferases"/>
    <property type="match status" value="1"/>
</dbReference>
<comment type="catalytic activity">
    <reaction evidence="1 7">
        <text>guanosine(46) in tRNA + S-adenosyl-L-methionine = N(7)-methylguanosine(46) in tRNA + S-adenosyl-L-homocysteine</text>
        <dbReference type="Rhea" id="RHEA:42708"/>
        <dbReference type="Rhea" id="RHEA-COMP:10188"/>
        <dbReference type="Rhea" id="RHEA-COMP:10189"/>
        <dbReference type="ChEBI" id="CHEBI:57856"/>
        <dbReference type="ChEBI" id="CHEBI:59789"/>
        <dbReference type="ChEBI" id="CHEBI:74269"/>
        <dbReference type="ChEBI" id="CHEBI:74480"/>
        <dbReference type="EC" id="2.1.1.33"/>
    </reaction>
</comment>
<protein>
    <recommendedName>
        <fullName evidence="7">tRNA (guanine-N(7)-)-methyltransferase</fullName>
        <ecNumber evidence="7">2.1.1.33</ecNumber>
    </recommendedName>
    <alternativeName>
        <fullName evidence="7">tRNA (guanine(46)-N(7))-methyltransferase</fullName>
    </alternativeName>
    <alternativeName>
        <fullName evidence="7">tRNA(m7G46)-methyltransferase</fullName>
    </alternativeName>
</protein>
<reference evidence="8" key="2">
    <citation type="journal article" date="2021" name="Microbiome">
        <title>Successional dynamics and alternative stable states in a saline activated sludge microbial community over 9 years.</title>
        <authorList>
            <person name="Wang Y."/>
            <person name="Ye J."/>
            <person name="Ju F."/>
            <person name="Liu L."/>
            <person name="Boyd J.A."/>
            <person name="Deng Y."/>
            <person name="Parks D.H."/>
            <person name="Jiang X."/>
            <person name="Yin X."/>
            <person name="Woodcroft B.J."/>
            <person name="Tyson G.W."/>
            <person name="Hugenholtz P."/>
            <person name="Polz M.F."/>
            <person name="Zhang T."/>
        </authorList>
    </citation>
    <scope>NUCLEOTIDE SEQUENCE</scope>
    <source>
        <strain evidence="8">HKST-UBA11</strain>
    </source>
</reference>
<feature type="binding site" evidence="7">
    <location>
        <position position="71"/>
    </location>
    <ligand>
        <name>S-adenosyl-L-methionine</name>
        <dbReference type="ChEBI" id="CHEBI:59789"/>
    </ligand>
</feature>
<evidence type="ECO:0000256" key="7">
    <source>
        <dbReference type="HAMAP-Rule" id="MF_01057"/>
    </source>
</evidence>
<name>A0A955L8H8_9BACT</name>
<sequence>MGKKNKLTKFAELNELPFVLQHTQDKAEIKSILSEYFRNYKSRVLELACGRGEYTIGLADMYPDSLHIGIDIQGERIWAGAQQGIQKDLQNVLFFRVQIETIADFLPKESIDEIWITFPDPFLREKKAKKRLTSPRFLEIYKTILKDTGKIHLKTDSKELFEYTQEIIAQQDDLEMIEKLEGIPESGNTDPRLDIITKFEKKWRGLEKEICYLQYKVSN</sequence>
<comment type="function">
    <text evidence="2 7">Catalyzes the formation of N(7)-methylguanine at position 46 (m7G46) in tRNA.</text>
</comment>
<evidence type="ECO:0000256" key="2">
    <source>
        <dbReference type="ARBA" id="ARBA00003015"/>
    </source>
</evidence>
<dbReference type="PROSITE" id="PS51625">
    <property type="entry name" value="SAM_MT_TRMB"/>
    <property type="match status" value="1"/>
</dbReference>
<evidence type="ECO:0000256" key="4">
    <source>
        <dbReference type="ARBA" id="ARBA00022679"/>
    </source>
</evidence>
<evidence type="ECO:0000256" key="6">
    <source>
        <dbReference type="ARBA" id="ARBA00022694"/>
    </source>
</evidence>
<dbReference type="EC" id="2.1.1.33" evidence="7"/>
<feature type="binding site" evidence="7">
    <location>
        <position position="120"/>
    </location>
    <ligand>
        <name>S-adenosyl-L-methionine</name>
        <dbReference type="ChEBI" id="CHEBI:59789"/>
    </ligand>
</feature>
<dbReference type="AlphaFoldDB" id="A0A955L8H8"/>
<dbReference type="PANTHER" id="PTHR23417">
    <property type="entry name" value="3-DEOXY-D-MANNO-OCTULOSONIC-ACID TRANSFERASE/TRNA GUANINE-N 7 - -METHYLTRANSFERASE"/>
    <property type="match status" value="1"/>
</dbReference>
<dbReference type="HAMAP" id="MF_01057">
    <property type="entry name" value="tRNA_methyltr_TrmB"/>
    <property type="match status" value="1"/>
</dbReference>
<keyword evidence="5 7" id="KW-0949">S-adenosyl-L-methionine</keyword>
<evidence type="ECO:0000256" key="1">
    <source>
        <dbReference type="ARBA" id="ARBA00000142"/>
    </source>
</evidence>
<gene>
    <name evidence="7 8" type="primary">trmB</name>
    <name evidence="8" type="ORF">KC717_05045</name>
</gene>
<organism evidence="8 9">
    <name type="scientific">Candidatus Dojkabacteria bacterium</name>
    <dbReference type="NCBI Taxonomy" id="2099670"/>
    <lineage>
        <taxon>Bacteria</taxon>
        <taxon>Candidatus Dojkabacteria</taxon>
    </lineage>
</organism>
<comment type="caution">
    <text evidence="8">The sequence shown here is derived from an EMBL/GenBank/DDBJ whole genome shotgun (WGS) entry which is preliminary data.</text>
</comment>
<dbReference type="Proteomes" id="UP000754563">
    <property type="component" value="Unassembled WGS sequence"/>
</dbReference>
<keyword evidence="4 7" id="KW-0808">Transferase</keyword>
<evidence type="ECO:0000313" key="8">
    <source>
        <dbReference type="EMBL" id="MCA9385985.1"/>
    </source>
</evidence>
<dbReference type="CDD" id="cd02440">
    <property type="entry name" value="AdoMet_MTases"/>
    <property type="match status" value="1"/>
</dbReference>
<dbReference type="EMBL" id="JAGQLH010000064">
    <property type="protein sequence ID" value="MCA9385985.1"/>
    <property type="molecule type" value="Genomic_DNA"/>
</dbReference>
<dbReference type="InterPro" id="IPR055361">
    <property type="entry name" value="tRNA_methyltr_TrmB_bact"/>
</dbReference>
<keyword evidence="3 7" id="KW-0489">Methyltransferase</keyword>